<dbReference type="PANTHER" id="PTHR14379:SF36">
    <property type="entry name" value="NYN DOMAIN-CONTAINING PROTEIN"/>
    <property type="match status" value="1"/>
</dbReference>
<evidence type="ECO:0000313" key="1">
    <source>
        <dbReference type="EMBL" id="KAG2317464.1"/>
    </source>
</evidence>
<dbReference type="GO" id="GO:0005777">
    <property type="term" value="C:peroxisome"/>
    <property type="evidence" value="ECO:0007669"/>
    <property type="project" value="InterPro"/>
</dbReference>
<name>A0A8X7VTY5_BRACI</name>
<evidence type="ECO:0000313" key="2">
    <source>
        <dbReference type="Proteomes" id="UP000886595"/>
    </source>
</evidence>
<proteinExistence type="predicted"/>
<dbReference type="PANTHER" id="PTHR14379">
    <property type="entry name" value="LIMKAIN B LKAP"/>
    <property type="match status" value="1"/>
</dbReference>
<reference evidence="1 2" key="1">
    <citation type="submission" date="2020-02" db="EMBL/GenBank/DDBJ databases">
        <authorList>
            <person name="Ma Q."/>
            <person name="Huang Y."/>
            <person name="Song X."/>
            <person name="Pei D."/>
        </authorList>
    </citation>
    <scope>NUCLEOTIDE SEQUENCE [LARGE SCALE GENOMIC DNA]</scope>
    <source>
        <strain evidence="1">Sxm20200214</strain>
        <tissue evidence="1">Leaf</tissue>
    </source>
</reference>
<dbReference type="AlphaFoldDB" id="A0A8X7VTY5"/>
<gene>
    <name evidence="1" type="ORF">Bca52824_020586</name>
</gene>
<dbReference type="Proteomes" id="UP000886595">
    <property type="component" value="Unassembled WGS sequence"/>
</dbReference>
<organism evidence="1 2">
    <name type="scientific">Brassica carinata</name>
    <name type="common">Ethiopian mustard</name>
    <name type="synonym">Abyssinian cabbage</name>
    <dbReference type="NCBI Taxonomy" id="52824"/>
    <lineage>
        <taxon>Eukaryota</taxon>
        <taxon>Viridiplantae</taxon>
        <taxon>Streptophyta</taxon>
        <taxon>Embryophyta</taxon>
        <taxon>Tracheophyta</taxon>
        <taxon>Spermatophyta</taxon>
        <taxon>Magnoliopsida</taxon>
        <taxon>eudicotyledons</taxon>
        <taxon>Gunneridae</taxon>
        <taxon>Pentapetalae</taxon>
        <taxon>rosids</taxon>
        <taxon>malvids</taxon>
        <taxon>Brassicales</taxon>
        <taxon>Brassicaceae</taxon>
        <taxon>Brassiceae</taxon>
        <taxon>Brassica</taxon>
    </lineage>
</organism>
<dbReference type="GO" id="GO:0010468">
    <property type="term" value="P:regulation of gene expression"/>
    <property type="evidence" value="ECO:0007669"/>
    <property type="project" value="InterPro"/>
</dbReference>
<sequence length="143" mass="15905">MVSQNMRLALSKLSYSGKVFIHAYGDSNKILDDLNPSGDKTLDFGKASISDTNPTLVVKETPGNFDYRGTKSVYAEDDQSSPLLMLHHSSGDKEKMLGSILVDFMMWAIDNPAPKNIILVLGSNMSRRREEFEDAVAQIMFNL</sequence>
<comment type="caution">
    <text evidence="1">The sequence shown here is derived from an EMBL/GenBank/DDBJ whole genome shotgun (WGS) entry which is preliminary data.</text>
</comment>
<protein>
    <submittedName>
        <fullName evidence="1">Uncharacterized protein</fullName>
    </submittedName>
</protein>
<dbReference type="EMBL" id="JAAMPC010000004">
    <property type="protein sequence ID" value="KAG2317464.1"/>
    <property type="molecule type" value="Genomic_DNA"/>
</dbReference>
<accession>A0A8X7VTY5</accession>
<dbReference type="InterPro" id="IPR024768">
    <property type="entry name" value="Marf1"/>
</dbReference>
<dbReference type="OrthoDB" id="549353at2759"/>
<keyword evidence="2" id="KW-1185">Reference proteome</keyword>